<reference evidence="2 3" key="1">
    <citation type="submission" date="2017-03" db="EMBL/GenBank/DDBJ databases">
        <title>Genomic and clinical evidence uncovers the enterohepatic species Helicobacter valdiviensis as a potential human intestinal pathogen.</title>
        <authorList>
            <person name="Fresia P."/>
            <person name="Jara R."/>
            <person name="Sierra R."/>
            <person name="Ferres I."/>
            <person name="Greif G."/>
            <person name="Iraola G."/>
            <person name="Collado L."/>
        </authorList>
    </citation>
    <scope>NUCLEOTIDE SEQUENCE [LARGE SCALE GENOMIC DNA]</scope>
    <source>
        <strain evidence="2 3">WBE14</strain>
    </source>
</reference>
<dbReference type="EMBL" id="NBIU01000002">
    <property type="protein sequence ID" value="PZT49006.1"/>
    <property type="molecule type" value="Genomic_DNA"/>
</dbReference>
<dbReference type="AlphaFoldDB" id="A0A2W6NNI9"/>
<evidence type="ECO:0000259" key="1">
    <source>
        <dbReference type="Pfam" id="PF05193"/>
    </source>
</evidence>
<dbReference type="GO" id="GO:0046872">
    <property type="term" value="F:metal ion binding"/>
    <property type="evidence" value="ECO:0007669"/>
    <property type="project" value="InterPro"/>
</dbReference>
<evidence type="ECO:0000313" key="2">
    <source>
        <dbReference type="EMBL" id="PZT49006.1"/>
    </source>
</evidence>
<feature type="domain" description="Peptidase M16 C-terminal" evidence="1">
    <location>
        <begin position="169"/>
        <end position="345"/>
    </location>
</feature>
<sequence>MATQLKHIQINGVNIPVIYEKQSNLPLFHLQIIFKGAGGVSNAKSYGLSDVTSSLLNEGTKKLGVTKFANQLEQKALNLSVESGFETMSFILSGMSYEYKSGMLYLKELMQDPNFTQNALSKVKENSLISILEKENDFDYQASRALSTMLFKGSALEFPMSGTKESIQKISLEEVQKFYKNHIQLKSAIIVAGGDLEFEELEKSIKEVLGEISSGKEVEIAPIRVSEDKGQKRQLKETKQAYIYFGAPFYVKDLQKESAKAKVASFVLGGGGFGSRIMEEIRVKRGLAYSANMRLIPGKTLSYAMGYLQTSLKNEKEAQKIVQEVVNEFLQNGITQKELDEAKAYLLGSEPLRNETLSQRLNASFNNYYKNLPLEFDSKVLEEIKALSLEEVNNYIKEHKEIGNLTFSIISAD</sequence>
<organism evidence="2 3">
    <name type="scientific">Helicobacter valdiviensis</name>
    <dbReference type="NCBI Taxonomy" id="1458358"/>
    <lineage>
        <taxon>Bacteria</taxon>
        <taxon>Pseudomonadati</taxon>
        <taxon>Campylobacterota</taxon>
        <taxon>Epsilonproteobacteria</taxon>
        <taxon>Campylobacterales</taxon>
        <taxon>Helicobacteraceae</taxon>
        <taxon>Helicobacter</taxon>
    </lineage>
</organism>
<dbReference type="Gene3D" id="3.30.830.10">
    <property type="entry name" value="Metalloenzyme, LuxS/M16 peptidase-like"/>
    <property type="match status" value="2"/>
</dbReference>
<dbReference type="PANTHER" id="PTHR11851">
    <property type="entry name" value="METALLOPROTEASE"/>
    <property type="match status" value="1"/>
</dbReference>
<dbReference type="InterPro" id="IPR007863">
    <property type="entry name" value="Peptidase_M16_C"/>
</dbReference>
<dbReference type="PANTHER" id="PTHR11851:SF225">
    <property type="entry name" value="NON-PEPTIDASE HOMOLOG YMXG"/>
    <property type="match status" value="1"/>
</dbReference>
<dbReference type="Pfam" id="PF05193">
    <property type="entry name" value="Peptidase_M16_C"/>
    <property type="match status" value="1"/>
</dbReference>
<protein>
    <submittedName>
        <fullName evidence="2">Peptidase M16</fullName>
    </submittedName>
</protein>
<dbReference type="InterPro" id="IPR011249">
    <property type="entry name" value="Metalloenz_LuxS/M16"/>
</dbReference>
<dbReference type="SUPFAM" id="SSF63411">
    <property type="entry name" value="LuxS/MPP-like metallohydrolase"/>
    <property type="match status" value="2"/>
</dbReference>
<keyword evidence="3" id="KW-1185">Reference proteome</keyword>
<comment type="caution">
    <text evidence="2">The sequence shown here is derived from an EMBL/GenBank/DDBJ whole genome shotgun (WGS) entry which is preliminary data.</text>
</comment>
<proteinExistence type="predicted"/>
<gene>
    <name evidence="2" type="ORF">B6S12_00845</name>
</gene>
<evidence type="ECO:0000313" key="3">
    <source>
        <dbReference type="Proteomes" id="UP000249746"/>
    </source>
</evidence>
<dbReference type="OrthoDB" id="9811314at2"/>
<accession>A0A2W6NNI9</accession>
<dbReference type="RefSeq" id="WP_111229064.1">
    <property type="nucleotide sequence ID" value="NZ_NBIU01000002.1"/>
</dbReference>
<dbReference type="InterPro" id="IPR050361">
    <property type="entry name" value="MPP/UQCRC_Complex"/>
</dbReference>
<dbReference type="Proteomes" id="UP000249746">
    <property type="component" value="Unassembled WGS sequence"/>
</dbReference>
<name>A0A2W6NNI9_9HELI</name>